<protein>
    <submittedName>
        <fullName evidence="2">Uncharacterized protein</fullName>
    </submittedName>
</protein>
<evidence type="ECO:0000313" key="2">
    <source>
        <dbReference type="EMBL" id="MBW0533562.1"/>
    </source>
</evidence>
<evidence type="ECO:0000256" key="1">
    <source>
        <dbReference type="SAM" id="MobiDB-lite"/>
    </source>
</evidence>
<dbReference type="EMBL" id="AVOT02038647">
    <property type="protein sequence ID" value="MBW0533562.1"/>
    <property type="molecule type" value="Genomic_DNA"/>
</dbReference>
<accession>A0A9Q3IAW6</accession>
<organism evidence="2 3">
    <name type="scientific">Austropuccinia psidii MF-1</name>
    <dbReference type="NCBI Taxonomy" id="1389203"/>
    <lineage>
        <taxon>Eukaryota</taxon>
        <taxon>Fungi</taxon>
        <taxon>Dikarya</taxon>
        <taxon>Basidiomycota</taxon>
        <taxon>Pucciniomycotina</taxon>
        <taxon>Pucciniomycetes</taxon>
        <taxon>Pucciniales</taxon>
        <taxon>Sphaerophragmiaceae</taxon>
        <taxon>Austropuccinia</taxon>
    </lineage>
</organism>
<dbReference type="Proteomes" id="UP000765509">
    <property type="component" value="Unassembled WGS sequence"/>
</dbReference>
<dbReference type="AlphaFoldDB" id="A0A9Q3IAW6"/>
<feature type="compositionally biased region" description="Acidic residues" evidence="1">
    <location>
        <begin position="11"/>
        <end position="25"/>
    </location>
</feature>
<feature type="compositionally biased region" description="Basic and acidic residues" evidence="1">
    <location>
        <begin position="1"/>
        <end position="10"/>
    </location>
</feature>
<reference evidence="2" key="1">
    <citation type="submission" date="2021-03" db="EMBL/GenBank/DDBJ databases">
        <title>Draft genome sequence of rust myrtle Austropuccinia psidii MF-1, a brazilian biotype.</title>
        <authorList>
            <person name="Quecine M.C."/>
            <person name="Pachon D.M.R."/>
            <person name="Bonatelli M.L."/>
            <person name="Correr F.H."/>
            <person name="Franceschini L.M."/>
            <person name="Leite T.F."/>
            <person name="Margarido G.R.A."/>
            <person name="Almeida C.A."/>
            <person name="Ferrarezi J.A."/>
            <person name="Labate C.A."/>
        </authorList>
    </citation>
    <scope>NUCLEOTIDE SEQUENCE</scope>
    <source>
        <strain evidence="2">MF-1</strain>
    </source>
</reference>
<keyword evidence="3" id="KW-1185">Reference proteome</keyword>
<gene>
    <name evidence="2" type="ORF">O181_073277</name>
</gene>
<sequence length="184" mass="20905">METEDHNNKEDEYDSEKDTEESEASENYEINLINAQINNIYLIYEVLNLNSNLPQVGASDTRLANIKDTKLHRAKPSKGMGYTAGKSRIFIIMVEKQDEKVNLATGAYCTFFGKNYLQTILQDWEDKLITIQGVKFSSASESMKPLGIIYLTIIFPHPSQGIRVKVKFLVMENCTSNHFILGND</sequence>
<evidence type="ECO:0000313" key="3">
    <source>
        <dbReference type="Proteomes" id="UP000765509"/>
    </source>
</evidence>
<proteinExistence type="predicted"/>
<name>A0A9Q3IAW6_9BASI</name>
<comment type="caution">
    <text evidence="2">The sequence shown here is derived from an EMBL/GenBank/DDBJ whole genome shotgun (WGS) entry which is preliminary data.</text>
</comment>
<feature type="region of interest" description="Disordered" evidence="1">
    <location>
        <begin position="1"/>
        <end position="25"/>
    </location>
</feature>